<protein>
    <submittedName>
        <fullName evidence="1">Uncharacterized protein</fullName>
    </submittedName>
</protein>
<evidence type="ECO:0000313" key="1">
    <source>
        <dbReference type="EMBL" id="MBB4613189.1"/>
    </source>
</evidence>
<organism evidence="1 2">
    <name type="scientific">Novosphingobium taihuense</name>
    <dbReference type="NCBI Taxonomy" id="260085"/>
    <lineage>
        <taxon>Bacteria</taxon>
        <taxon>Pseudomonadati</taxon>
        <taxon>Pseudomonadota</taxon>
        <taxon>Alphaproteobacteria</taxon>
        <taxon>Sphingomonadales</taxon>
        <taxon>Sphingomonadaceae</taxon>
        <taxon>Novosphingobium</taxon>
    </lineage>
</organism>
<gene>
    <name evidence="1" type="ORF">GGR37_001448</name>
</gene>
<dbReference type="EMBL" id="JACHOA010000002">
    <property type="protein sequence ID" value="MBB4613189.1"/>
    <property type="molecule type" value="Genomic_DNA"/>
</dbReference>
<sequence>MLGSTAASAAGYVNDRKQWLSMKPEARAAYAQGMNDSQNFIYADDTLAEAMVKRGRTKCLLDLKTGADTLAENITFMYKNNDYMSLPPSAMYIITMAKMCKVYIDIERSTFGLGPS</sequence>
<reference evidence="1 2" key="1">
    <citation type="submission" date="2020-08" db="EMBL/GenBank/DDBJ databases">
        <title>Genomic Encyclopedia of Type Strains, Phase IV (KMG-IV): sequencing the most valuable type-strain genomes for metagenomic binning, comparative biology and taxonomic classification.</title>
        <authorList>
            <person name="Goeker M."/>
        </authorList>
    </citation>
    <scope>NUCLEOTIDE SEQUENCE [LARGE SCALE GENOMIC DNA]</scope>
    <source>
        <strain evidence="1 2">DSM 17507</strain>
    </source>
</reference>
<accession>A0A7W7ETN4</accession>
<evidence type="ECO:0000313" key="2">
    <source>
        <dbReference type="Proteomes" id="UP000538566"/>
    </source>
</evidence>
<dbReference type="Proteomes" id="UP000538566">
    <property type="component" value="Unassembled WGS sequence"/>
</dbReference>
<keyword evidence="2" id="KW-1185">Reference proteome</keyword>
<name>A0A7W7ETN4_9SPHN</name>
<comment type="caution">
    <text evidence="1">The sequence shown here is derived from an EMBL/GenBank/DDBJ whole genome shotgun (WGS) entry which is preliminary data.</text>
</comment>
<dbReference type="AlphaFoldDB" id="A0A7W7ETN4"/>
<proteinExistence type="predicted"/>
<dbReference type="RefSeq" id="WP_183661084.1">
    <property type="nucleotide sequence ID" value="NZ_JACHOA010000002.1"/>
</dbReference>